<evidence type="ECO:0000256" key="6">
    <source>
        <dbReference type="HAMAP-Rule" id="MF_00265"/>
    </source>
</evidence>
<feature type="binding site" evidence="6">
    <location>
        <position position="5"/>
    </location>
    <ligand>
        <name>Mg(2+)</name>
        <dbReference type="ChEBI" id="CHEBI:18420"/>
    </ligand>
</feature>
<feature type="domain" description="PIN" evidence="7">
    <location>
        <begin position="3"/>
        <end position="121"/>
    </location>
</feature>
<dbReference type="InterPro" id="IPR022907">
    <property type="entry name" value="VapC_family"/>
</dbReference>
<comment type="cofactor">
    <cofactor evidence="6">
        <name>Mg(2+)</name>
        <dbReference type="ChEBI" id="CHEBI:18420"/>
    </cofactor>
</comment>
<proteinExistence type="inferred from homology"/>
<name>A0ABN2L431_9ACTN</name>
<dbReference type="SUPFAM" id="SSF88723">
    <property type="entry name" value="PIN domain-like"/>
    <property type="match status" value="1"/>
</dbReference>
<protein>
    <recommendedName>
        <fullName evidence="6">Ribonuclease VapC</fullName>
        <shortName evidence="6">RNase VapC</shortName>
        <ecNumber evidence="6">3.1.-.-</ecNumber>
    </recommendedName>
    <alternativeName>
        <fullName evidence="6">Toxin VapC</fullName>
    </alternativeName>
</protein>
<evidence type="ECO:0000313" key="9">
    <source>
        <dbReference type="Proteomes" id="UP001500655"/>
    </source>
</evidence>
<gene>
    <name evidence="8" type="primary">vapC26_2</name>
    <name evidence="6" type="synonym">vapC</name>
    <name evidence="8" type="ORF">GCM10009681_52530</name>
</gene>
<keyword evidence="5 6" id="KW-0460">Magnesium</keyword>
<evidence type="ECO:0000256" key="3">
    <source>
        <dbReference type="ARBA" id="ARBA00022723"/>
    </source>
</evidence>
<dbReference type="HAMAP" id="MF_00265">
    <property type="entry name" value="VapC_Nob1"/>
    <property type="match status" value="1"/>
</dbReference>
<keyword evidence="6" id="KW-0800">Toxin</keyword>
<reference evidence="8 9" key="1">
    <citation type="journal article" date="2019" name="Int. J. Syst. Evol. Microbiol.">
        <title>The Global Catalogue of Microorganisms (GCM) 10K type strain sequencing project: providing services to taxonomists for standard genome sequencing and annotation.</title>
        <authorList>
            <consortium name="The Broad Institute Genomics Platform"/>
            <consortium name="The Broad Institute Genome Sequencing Center for Infectious Disease"/>
            <person name="Wu L."/>
            <person name="Ma J."/>
        </authorList>
    </citation>
    <scope>NUCLEOTIDE SEQUENCE [LARGE SCALE GENOMIC DNA]</scope>
    <source>
        <strain evidence="8 9">JCM 13249</strain>
    </source>
</reference>
<dbReference type="Proteomes" id="UP001500655">
    <property type="component" value="Unassembled WGS sequence"/>
</dbReference>
<evidence type="ECO:0000256" key="5">
    <source>
        <dbReference type="ARBA" id="ARBA00022842"/>
    </source>
</evidence>
<evidence type="ECO:0000259" key="7">
    <source>
        <dbReference type="Pfam" id="PF01850"/>
    </source>
</evidence>
<comment type="caution">
    <text evidence="8">The sequence shown here is derived from an EMBL/GenBank/DDBJ whole genome shotgun (WGS) entry which is preliminary data.</text>
</comment>
<feature type="binding site" evidence="6">
    <location>
        <position position="98"/>
    </location>
    <ligand>
        <name>Mg(2+)</name>
        <dbReference type="ChEBI" id="CHEBI:18420"/>
    </ligand>
</feature>
<keyword evidence="3 6" id="KW-0479">Metal-binding</keyword>
<comment type="function">
    <text evidence="6">Toxic component of a toxin-antitoxin (TA) system. An RNase.</text>
</comment>
<dbReference type="InterPro" id="IPR029060">
    <property type="entry name" value="PIN-like_dom_sf"/>
</dbReference>
<dbReference type="Gene3D" id="3.40.50.1010">
    <property type="entry name" value="5'-nuclease"/>
    <property type="match status" value="1"/>
</dbReference>
<keyword evidence="9" id="KW-1185">Reference proteome</keyword>
<dbReference type="Pfam" id="PF01850">
    <property type="entry name" value="PIN"/>
    <property type="match status" value="1"/>
</dbReference>
<dbReference type="RefSeq" id="WP_344087672.1">
    <property type="nucleotide sequence ID" value="NZ_BAAALS010000039.1"/>
</dbReference>
<keyword evidence="2 6" id="KW-0540">Nuclease</keyword>
<keyword evidence="1 6" id="KW-1277">Toxin-antitoxin system</keyword>
<sequence length="136" mass="14808">MLLVDTGVIVAAADRTDTHHRTCADLLQNFDGPLITSPLVIAEDAYLINRELGPTAEQALYTAIIDDALIVETLTHTDWVRVRDLVGRYANLPLGGTDASMIALAERFGVAQVATLDRRHFTVVRPVHVPALSLLP</sequence>
<keyword evidence="4 6" id="KW-0378">Hydrolase</keyword>
<dbReference type="InterPro" id="IPR002716">
    <property type="entry name" value="PIN_dom"/>
</dbReference>
<comment type="similarity">
    <text evidence="6">Belongs to the PINc/VapC protein family.</text>
</comment>
<accession>A0ABN2L431</accession>
<organism evidence="8 9">
    <name type="scientific">Luedemannella helvata</name>
    <dbReference type="NCBI Taxonomy" id="349315"/>
    <lineage>
        <taxon>Bacteria</taxon>
        <taxon>Bacillati</taxon>
        <taxon>Actinomycetota</taxon>
        <taxon>Actinomycetes</taxon>
        <taxon>Micromonosporales</taxon>
        <taxon>Micromonosporaceae</taxon>
        <taxon>Luedemannella</taxon>
    </lineage>
</organism>
<evidence type="ECO:0000256" key="2">
    <source>
        <dbReference type="ARBA" id="ARBA00022722"/>
    </source>
</evidence>
<evidence type="ECO:0000256" key="1">
    <source>
        <dbReference type="ARBA" id="ARBA00022649"/>
    </source>
</evidence>
<dbReference type="EC" id="3.1.-.-" evidence="6"/>
<evidence type="ECO:0000313" key="8">
    <source>
        <dbReference type="EMBL" id="GAA1774477.1"/>
    </source>
</evidence>
<evidence type="ECO:0000256" key="4">
    <source>
        <dbReference type="ARBA" id="ARBA00022801"/>
    </source>
</evidence>
<dbReference type="EMBL" id="BAAALS010000039">
    <property type="protein sequence ID" value="GAA1774477.1"/>
    <property type="molecule type" value="Genomic_DNA"/>
</dbReference>